<dbReference type="AlphaFoldDB" id="A0A9J6AT23"/>
<accession>A0A9J6AT23</accession>
<keyword evidence="3" id="KW-1185">Reference proteome</keyword>
<proteinExistence type="predicted"/>
<sequence>MVPVGPDDQTDLFSRSKDPQNLNYGASSSQRPNQPIFKVKRALERVNPPFCQFLNAIVHVFLSDPELRCDCYKKNS</sequence>
<reference evidence="2 3" key="1">
    <citation type="submission" date="2020-09" db="EMBL/GenBank/DDBJ databases">
        <title>De no assembly of potato wild relative species, Solanum commersonii.</title>
        <authorList>
            <person name="Cho K."/>
        </authorList>
    </citation>
    <scope>NUCLEOTIDE SEQUENCE [LARGE SCALE GENOMIC DNA]</scope>
    <source>
        <strain evidence="2">LZ3.2</strain>
        <tissue evidence="2">Leaf</tissue>
    </source>
</reference>
<organism evidence="2 3">
    <name type="scientific">Solanum commersonii</name>
    <name type="common">Commerson's wild potato</name>
    <name type="synonym">Commerson's nightshade</name>
    <dbReference type="NCBI Taxonomy" id="4109"/>
    <lineage>
        <taxon>Eukaryota</taxon>
        <taxon>Viridiplantae</taxon>
        <taxon>Streptophyta</taxon>
        <taxon>Embryophyta</taxon>
        <taxon>Tracheophyta</taxon>
        <taxon>Spermatophyta</taxon>
        <taxon>Magnoliopsida</taxon>
        <taxon>eudicotyledons</taxon>
        <taxon>Gunneridae</taxon>
        <taxon>Pentapetalae</taxon>
        <taxon>asterids</taxon>
        <taxon>lamiids</taxon>
        <taxon>Solanales</taxon>
        <taxon>Solanaceae</taxon>
        <taxon>Solanoideae</taxon>
        <taxon>Solaneae</taxon>
        <taxon>Solanum</taxon>
    </lineage>
</organism>
<dbReference type="EMBL" id="JACXVP010000002">
    <property type="protein sequence ID" value="KAG5627725.1"/>
    <property type="molecule type" value="Genomic_DNA"/>
</dbReference>
<name>A0A9J6AT23_SOLCO</name>
<dbReference type="Proteomes" id="UP000824120">
    <property type="component" value="Chromosome 2"/>
</dbReference>
<evidence type="ECO:0000313" key="2">
    <source>
        <dbReference type="EMBL" id="KAG5627725.1"/>
    </source>
</evidence>
<feature type="region of interest" description="Disordered" evidence="1">
    <location>
        <begin position="1"/>
        <end position="32"/>
    </location>
</feature>
<protein>
    <submittedName>
        <fullName evidence="2">Uncharacterized protein</fullName>
    </submittedName>
</protein>
<comment type="caution">
    <text evidence="2">The sequence shown here is derived from an EMBL/GenBank/DDBJ whole genome shotgun (WGS) entry which is preliminary data.</text>
</comment>
<evidence type="ECO:0000313" key="3">
    <source>
        <dbReference type="Proteomes" id="UP000824120"/>
    </source>
</evidence>
<evidence type="ECO:0000256" key="1">
    <source>
        <dbReference type="SAM" id="MobiDB-lite"/>
    </source>
</evidence>
<gene>
    <name evidence="2" type="ORF">H5410_012943</name>
</gene>
<feature type="compositionally biased region" description="Polar residues" evidence="1">
    <location>
        <begin position="19"/>
        <end position="32"/>
    </location>
</feature>